<gene>
    <name evidence="2" type="ORF">GCM10010468_10570</name>
</gene>
<comment type="caution">
    <text evidence="2">The sequence shown here is derived from an EMBL/GenBank/DDBJ whole genome shotgun (WGS) entry which is preliminary data.</text>
</comment>
<evidence type="ECO:0008006" key="4">
    <source>
        <dbReference type="Google" id="ProtNLM"/>
    </source>
</evidence>
<keyword evidence="1" id="KW-0812">Transmembrane</keyword>
<keyword evidence="1" id="KW-1133">Transmembrane helix</keyword>
<sequence length="167" mass="17003">MSLKRVALCLLPVVAAGVVYGVLADASLPIARFEFAGDAATARELTAGRVEAFRDSLAADYVFIAGYVATLVLASLAGWPGRRLGIAGAACAVGAGILDVVENVHLALGLSRWEDALFARAALASGVKFALVGAALVIGVTGLVRVARGRSRTPAVTERGTEGAGVR</sequence>
<proteinExistence type="predicted"/>
<reference evidence="3" key="1">
    <citation type="journal article" date="2019" name="Int. J. Syst. Evol. Microbiol.">
        <title>The Global Catalogue of Microorganisms (GCM) 10K type strain sequencing project: providing services to taxonomists for standard genome sequencing and annotation.</title>
        <authorList>
            <consortium name="The Broad Institute Genomics Platform"/>
            <consortium name="The Broad Institute Genome Sequencing Center for Infectious Disease"/>
            <person name="Wu L."/>
            <person name="Ma J."/>
        </authorList>
    </citation>
    <scope>NUCLEOTIDE SEQUENCE [LARGE SCALE GENOMIC DNA]</scope>
    <source>
        <strain evidence="3">JCM 9377</strain>
    </source>
</reference>
<dbReference type="RefSeq" id="WP_344822728.1">
    <property type="nucleotide sequence ID" value="NZ_BAAAUV010000002.1"/>
</dbReference>
<keyword evidence="3" id="KW-1185">Reference proteome</keyword>
<dbReference type="EMBL" id="BAAAUV010000002">
    <property type="protein sequence ID" value="GAA3198676.1"/>
    <property type="molecule type" value="Genomic_DNA"/>
</dbReference>
<evidence type="ECO:0000313" key="3">
    <source>
        <dbReference type="Proteomes" id="UP001501237"/>
    </source>
</evidence>
<feature type="transmembrane region" description="Helical" evidence="1">
    <location>
        <begin position="84"/>
        <end position="101"/>
    </location>
</feature>
<evidence type="ECO:0000256" key="1">
    <source>
        <dbReference type="SAM" id="Phobius"/>
    </source>
</evidence>
<feature type="transmembrane region" description="Helical" evidence="1">
    <location>
        <begin position="121"/>
        <end position="144"/>
    </location>
</feature>
<accession>A0ABP6Q0N4</accession>
<dbReference type="Proteomes" id="UP001501237">
    <property type="component" value="Unassembled WGS sequence"/>
</dbReference>
<name>A0ABP6Q0N4_9ACTN</name>
<keyword evidence="1" id="KW-0472">Membrane</keyword>
<organism evidence="2 3">
    <name type="scientific">Actinocorallia longicatena</name>
    <dbReference type="NCBI Taxonomy" id="111803"/>
    <lineage>
        <taxon>Bacteria</taxon>
        <taxon>Bacillati</taxon>
        <taxon>Actinomycetota</taxon>
        <taxon>Actinomycetes</taxon>
        <taxon>Streptosporangiales</taxon>
        <taxon>Thermomonosporaceae</taxon>
        <taxon>Actinocorallia</taxon>
    </lineage>
</organism>
<protein>
    <recommendedName>
        <fullName evidence="4">DUF1772 domain-containing protein</fullName>
    </recommendedName>
</protein>
<feature type="transmembrane region" description="Helical" evidence="1">
    <location>
        <begin position="58"/>
        <end position="77"/>
    </location>
</feature>
<evidence type="ECO:0000313" key="2">
    <source>
        <dbReference type="EMBL" id="GAA3198676.1"/>
    </source>
</evidence>